<name>A0A1G4B394_9PEZI</name>
<dbReference type="GeneID" id="34562004"/>
<evidence type="ECO:0000313" key="2">
    <source>
        <dbReference type="EMBL" id="OHE95867.1"/>
    </source>
</evidence>
<dbReference type="OrthoDB" id="5270986at2759"/>
<sequence>MQFFTIVALLAPLALTETTWLLTGTCLSDNTCGIDSINHSNTTDLCNNTTGRFNGKGNEGKTSCTPANTPCSYVWTC</sequence>
<reference evidence="2 3" key="1">
    <citation type="submission" date="2016-09" db="EMBL/GenBank/DDBJ databases">
        <authorList>
            <person name="Capua I."/>
            <person name="De Benedictis P."/>
            <person name="Joannis T."/>
            <person name="Lombin L.H."/>
            <person name="Cattoli G."/>
        </authorList>
    </citation>
    <scope>NUCLEOTIDE SEQUENCE [LARGE SCALE GENOMIC DNA]</scope>
    <source>
        <strain evidence="2 3">IMI 309357</strain>
    </source>
</reference>
<accession>A0A1G4B394</accession>
<comment type="caution">
    <text evidence="2">The sequence shown here is derived from an EMBL/GenBank/DDBJ whole genome shotgun (WGS) entry which is preliminary data.</text>
</comment>
<evidence type="ECO:0000256" key="1">
    <source>
        <dbReference type="SAM" id="SignalP"/>
    </source>
</evidence>
<organism evidence="2 3">
    <name type="scientific">Colletotrichum orchidophilum</name>
    <dbReference type="NCBI Taxonomy" id="1209926"/>
    <lineage>
        <taxon>Eukaryota</taxon>
        <taxon>Fungi</taxon>
        <taxon>Dikarya</taxon>
        <taxon>Ascomycota</taxon>
        <taxon>Pezizomycotina</taxon>
        <taxon>Sordariomycetes</taxon>
        <taxon>Hypocreomycetidae</taxon>
        <taxon>Glomerellales</taxon>
        <taxon>Glomerellaceae</taxon>
        <taxon>Colletotrichum</taxon>
    </lineage>
</organism>
<proteinExistence type="predicted"/>
<keyword evidence="3" id="KW-1185">Reference proteome</keyword>
<protein>
    <submittedName>
        <fullName evidence="2">Uncharacterized protein</fullName>
    </submittedName>
</protein>
<dbReference type="RefSeq" id="XP_022473028.1">
    <property type="nucleotide sequence ID" value="XM_022620494.1"/>
</dbReference>
<dbReference type="AlphaFoldDB" id="A0A1G4B394"/>
<dbReference type="Proteomes" id="UP000176998">
    <property type="component" value="Unassembled WGS sequence"/>
</dbReference>
<dbReference type="EMBL" id="MJBS01000077">
    <property type="protein sequence ID" value="OHE95867.1"/>
    <property type="molecule type" value="Genomic_DNA"/>
</dbReference>
<feature type="signal peptide" evidence="1">
    <location>
        <begin position="1"/>
        <end position="18"/>
    </location>
</feature>
<keyword evidence="1" id="KW-0732">Signal</keyword>
<feature type="chain" id="PRO_5009602408" evidence="1">
    <location>
        <begin position="19"/>
        <end position="77"/>
    </location>
</feature>
<evidence type="ECO:0000313" key="3">
    <source>
        <dbReference type="Proteomes" id="UP000176998"/>
    </source>
</evidence>
<gene>
    <name evidence="2" type="ORF">CORC01_08864</name>
</gene>